<dbReference type="Gene3D" id="3.30.565.10">
    <property type="entry name" value="Histidine kinase-like ATPase, C-terminal domain"/>
    <property type="match status" value="1"/>
</dbReference>
<keyword evidence="5" id="KW-0547">Nucleotide-binding</keyword>
<comment type="catalytic activity">
    <reaction evidence="1">
        <text>ATP + protein L-histidine = ADP + protein N-phospho-L-histidine.</text>
        <dbReference type="EC" id="2.7.13.3"/>
    </reaction>
</comment>
<sequence length="431" mass="46718">MPPDQPLLPLRRHLLPGELTTAGTRTRARRTVRDWCVDVLLFGCSLLLLLAVLGAEDELRPDWLRELDTPLGVAACLSLWLRRRHPLGVAIAALPAAALSDTAIGALIVIVFNIALRLPWRLALLMLALHIAVAVPLLVLYVVPDDDGRAVTITFLALYLGFFAWGSAARARRQLVVRLREDAVRARADHERRLTDVRRAERRAIAREMHDVLAHRVSLLSVHAGALAYRTRQSVAGRGAALDEEEIAQSATVIRDNAHQALEELREVLHVLREDEGEESPEGGEGPSASAVPGGIARPQPDLERIGELVAEARAAGQEIVLDDALPPDPEPPLRPQLQRSVYRVVQEGLTNARKHAAGRPVRIRLGGGPGDGVTVRVTTPLPGRAAASAIPGAGAGLTGLSERLEIEGGRLRYGPQEGVFTLLAWLPWPV</sequence>
<dbReference type="EC" id="2.7.13.3" evidence="2"/>
<organism evidence="12 13">
    <name type="scientific">Streptomyces cacaoi</name>
    <dbReference type="NCBI Taxonomy" id="1898"/>
    <lineage>
        <taxon>Bacteria</taxon>
        <taxon>Bacillati</taxon>
        <taxon>Actinomycetota</taxon>
        <taxon>Actinomycetes</taxon>
        <taxon>Kitasatosporales</taxon>
        <taxon>Streptomycetaceae</taxon>
        <taxon>Streptomyces</taxon>
    </lineage>
</organism>
<dbReference type="RefSeq" id="WP_141275690.1">
    <property type="nucleotide sequence ID" value="NZ_BJMM01000035.1"/>
</dbReference>
<comment type="caution">
    <text evidence="12">The sequence shown here is derived from an EMBL/GenBank/DDBJ whole genome shotgun (WGS) entry which is preliminary data.</text>
</comment>
<feature type="transmembrane region" description="Helical" evidence="10">
    <location>
        <begin position="149"/>
        <end position="168"/>
    </location>
</feature>
<dbReference type="GO" id="GO:0016020">
    <property type="term" value="C:membrane"/>
    <property type="evidence" value="ECO:0007669"/>
    <property type="project" value="InterPro"/>
</dbReference>
<keyword evidence="10" id="KW-0812">Transmembrane</keyword>
<dbReference type="GO" id="GO:0046983">
    <property type="term" value="F:protein dimerization activity"/>
    <property type="evidence" value="ECO:0007669"/>
    <property type="project" value="InterPro"/>
</dbReference>
<dbReference type="InterPro" id="IPR036890">
    <property type="entry name" value="HATPase_C_sf"/>
</dbReference>
<dbReference type="PANTHER" id="PTHR24421:SF10">
    <property type="entry name" value="NITRATE_NITRITE SENSOR PROTEIN NARQ"/>
    <property type="match status" value="1"/>
</dbReference>
<keyword evidence="8" id="KW-0902">Two-component regulatory system</keyword>
<dbReference type="InterPro" id="IPR050482">
    <property type="entry name" value="Sensor_HK_TwoCompSys"/>
</dbReference>
<dbReference type="Proteomes" id="UP000319210">
    <property type="component" value="Unassembled WGS sequence"/>
</dbReference>
<keyword evidence="10" id="KW-1133">Transmembrane helix</keyword>
<evidence type="ECO:0000256" key="8">
    <source>
        <dbReference type="ARBA" id="ARBA00023012"/>
    </source>
</evidence>
<dbReference type="EMBL" id="BJMM01000035">
    <property type="protein sequence ID" value="GEB52717.1"/>
    <property type="molecule type" value="Genomic_DNA"/>
</dbReference>
<evidence type="ECO:0000256" key="2">
    <source>
        <dbReference type="ARBA" id="ARBA00012438"/>
    </source>
</evidence>
<feature type="transmembrane region" description="Helical" evidence="10">
    <location>
        <begin position="122"/>
        <end position="143"/>
    </location>
</feature>
<evidence type="ECO:0000256" key="5">
    <source>
        <dbReference type="ARBA" id="ARBA00022741"/>
    </source>
</evidence>
<evidence type="ECO:0000256" key="6">
    <source>
        <dbReference type="ARBA" id="ARBA00022777"/>
    </source>
</evidence>
<evidence type="ECO:0000256" key="7">
    <source>
        <dbReference type="ARBA" id="ARBA00022840"/>
    </source>
</evidence>
<protein>
    <recommendedName>
        <fullName evidence="2">histidine kinase</fullName>
        <ecNumber evidence="2">2.7.13.3</ecNumber>
    </recommendedName>
</protein>
<proteinExistence type="predicted"/>
<evidence type="ECO:0000313" key="12">
    <source>
        <dbReference type="EMBL" id="GEB52717.1"/>
    </source>
</evidence>
<feature type="transmembrane region" description="Helical" evidence="10">
    <location>
        <begin position="35"/>
        <end position="55"/>
    </location>
</feature>
<dbReference type="OrthoDB" id="227596at2"/>
<feature type="domain" description="Signal transduction histidine kinase subgroup 3 dimerisation and phosphoacceptor" evidence="11">
    <location>
        <begin position="201"/>
        <end position="275"/>
    </location>
</feature>
<keyword evidence="10" id="KW-0472">Membrane</keyword>
<evidence type="ECO:0000256" key="9">
    <source>
        <dbReference type="SAM" id="MobiDB-lite"/>
    </source>
</evidence>
<dbReference type="AlphaFoldDB" id="A0A4Y3R7J2"/>
<evidence type="ECO:0000256" key="1">
    <source>
        <dbReference type="ARBA" id="ARBA00000085"/>
    </source>
</evidence>
<dbReference type="InterPro" id="IPR011712">
    <property type="entry name" value="Sig_transdc_His_kin_sub3_dim/P"/>
</dbReference>
<keyword evidence="6 12" id="KW-0418">Kinase</keyword>
<evidence type="ECO:0000256" key="4">
    <source>
        <dbReference type="ARBA" id="ARBA00022679"/>
    </source>
</evidence>
<gene>
    <name evidence="12" type="ORF">SCA03_52680</name>
</gene>
<keyword evidence="4" id="KW-0808">Transferase</keyword>
<evidence type="ECO:0000256" key="3">
    <source>
        <dbReference type="ARBA" id="ARBA00022553"/>
    </source>
</evidence>
<feature type="region of interest" description="Disordered" evidence="9">
    <location>
        <begin position="274"/>
        <end position="300"/>
    </location>
</feature>
<keyword evidence="7" id="KW-0067">ATP-binding</keyword>
<reference evidence="12 13" key="1">
    <citation type="submission" date="2019-06" db="EMBL/GenBank/DDBJ databases">
        <title>Whole genome shotgun sequence of Streptomyces cacaoi subsp. cacaoi NBRC 12748.</title>
        <authorList>
            <person name="Hosoyama A."/>
            <person name="Uohara A."/>
            <person name="Ohji S."/>
            <person name="Ichikawa N."/>
        </authorList>
    </citation>
    <scope>NUCLEOTIDE SEQUENCE [LARGE SCALE GENOMIC DNA]</scope>
    <source>
        <strain evidence="12 13">NBRC 12748</strain>
    </source>
</reference>
<dbReference type="CDD" id="cd16917">
    <property type="entry name" value="HATPase_UhpB-NarQ-NarX-like"/>
    <property type="match status" value="1"/>
</dbReference>
<accession>A0A4Y3R7J2</accession>
<dbReference type="SUPFAM" id="SSF55874">
    <property type="entry name" value="ATPase domain of HSP90 chaperone/DNA topoisomerase II/histidine kinase"/>
    <property type="match status" value="1"/>
</dbReference>
<dbReference type="GO" id="GO:0000155">
    <property type="term" value="F:phosphorelay sensor kinase activity"/>
    <property type="evidence" value="ECO:0007669"/>
    <property type="project" value="InterPro"/>
</dbReference>
<evidence type="ECO:0000313" key="13">
    <source>
        <dbReference type="Proteomes" id="UP000319210"/>
    </source>
</evidence>
<dbReference type="PANTHER" id="PTHR24421">
    <property type="entry name" value="NITRATE/NITRITE SENSOR PROTEIN NARX-RELATED"/>
    <property type="match status" value="1"/>
</dbReference>
<evidence type="ECO:0000259" key="11">
    <source>
        <dbReference type="Pfam" id="PF07730"/>
    </source>
</evidence>
<keyword evidence="3" id="KW-0597">Phosphoprotein</keyword>
<dbReference type="Pfam" id="PF07730">
    <property type="entry name" value="HisKA_3"/>
    <property type="match status" value="1"/>
</dbReference>
<dbReference type="Gene3D" id="1.20.5.1930">
    <property type="match status" value="1"/>
</dbReference>
<evidence type="ECO:0000256" key="10">
    <source>
        <dbReference type="SAM" id="Phobius"/>
    </source>
</evidence>
<keyword evidence="13" id="KW-1185">Reference proteome</keyword>
<feature type="transmembrane region" description="Helical" evidence="10">
    <location>
        <begin position="87"/>
        <end position="115"/>
    </location>
</feature>
<dbReference type="GO" id="GO:0005524">
    <property type="term" value="F:ATP binding"/>
    <property type="evidence" value="ECO:0007669"/>
    <property type="project" value="UniProtKB-KW"/>
</dbReference>
<name>A0A4Y3R7J2_STRCI</name>